<accession>A0A0L6VKJ4</accession>
<evidence type="ECO:0000313" key="3">
    <source>
        <dbReference type="Proteomes" id="UP000037035"/>
    </source>
</evidence>
<proteinExistence type="predicted"/>
<dbReference type="VEuPathDB" id="FungiDB:VP01_1427g1"/>
<dbReference type="OrthoDB" id="10446032at2759"/>
<dbReference type="EMBL" id="LAVV01004754">
    <property type="protein sequence ID" value="KNZ61278.1"/>
    <property type="molecule type" value="Genomic_DNA"/>
</dbReference>
<dbReference type="AlphaFoldDB" id="A0A0L6VKJ4"/>
<keyword evidence="3" id="KW-1185">Reference proteome</keyword>
<sequence>MWHINSSNSPEQQDQDDQQTSKYSNPVQLQQGLWKILIDLKQHDLYSFITFHEIPPANPVEAKSFKSRKTKTSGVLQQYMDITNSQKFATNQTKDNPRAMWIKLKSHYQSKEIANEAKIYKEFLAFKFQGTDINQLISHLTSHISSINSVGLHIGIPKDYKIHEKLFFEKLTDLLENQHRDNTTIWVKSEESTMKAVICHSNLNQARCSNREHNTNTNHLESQCFELHPEKKGKMEKRRAKAKAQEKKAAAADNDSSAHIMDWHCLADGKSSVSPGIRMVYLKTKSGKPLKLECLHVPYLVGNLIFEGRLFRCRMDEVRTGPLTASLMNKGQTLFKVKLSDDKIVLMKFEVVKKGKSFLSVKLSNAQSNIEILNRNTGHPSNKSLRKIFDLLSDILALLH</sequence>
<organism evidence="2 3">
    <name type="scientific">Puccinia sorghi</name>
    <dbReference type="NCBI Taxonomy" id="27349"/>
    <lineage>
        <taxon>Eukaryota</taxon>
        <taxon>Fungi</taxon>
        <taxon>Dikarya</taxon>
        <taxon>Basidiomycota</taxon>
        <taxon>Pucciniomycotina</taxon>
        <taxon>Pucciniomycetes</taxon>
        <taxon>Pucciniales</taxon>
        <taxon>Pucciniaceae</taxon>
        <taxon>Puccinia</taxon>
    </lineage>
</organism>
<dbReference type="Proteomes" id="UP000037035">
    <property type="component" value="Unassembled WGS sequence"/>
</dbReference>
<comment type="caution">
    <text evidence="2">The sequence shown here is derived from an EMBL/GenBank/DDBJ whole genome shotgun (WGS) entry which is preliminary data.</text>
</comment>
<protein>
    <submittedName>
        <fullName evidence="2">Uncharacterized protein</fullName>
    </submittedName>
</protein>
<evidence type="ECO:0000313" key="2">
    <source>
        <dbReference type="EMBL" id="KNZ61278.1"/>
    </source>
</evidence>
<evidence type="ECO:0000256" key="1">
    <source>
        <dbReference type="SAM" id="MobiDB-lite"/>
    </source>
</evidence>
<dbReference type="Pfam" id="PF14223">
    <property type="entry name" value="Retrotran_gag_2"/>
    <property type="match status" value="1"/>
</dbReference>
<reference evidence="2 3" key="1">
    <citation type="submission" date="2015-08" db="EMBL/GenBank/DDBJ databases">
        <title>Next Generation Sequencing and Analysis of the Genome of Puccinia sorghi L Schw, the Causal Agent of Maize Common Rust.</title>
        <authorList>
            <person name="Rochi L."/>
            <person name="Burguener G."/>
            <person name="Darino M."/>
            <person name="Turjanski A."/>
            <person name="Kreff E."/>
            <person name="Dieguez M.J."/>
            <person name="Sacco F."/>
        </authorList>
    </citation>
    <scope>NUCLEOTIDE SEQUENCE [LARGE SCALE GENOMIC DNA]</scope>
    <source>
        <strain evidence="2 3">RO10H11247</strain>
    </source>
</reference>
<name>A0A0L6VKJ4_9BASI</name>
<gene>
    <name evidence="2" type="ORF">VP01_1427g1</name>
</gene>
<feature type="region of interest" description="Disordered" evidence="1">
    <location>
        <begin position="1"/>
        <end position="24"/>
    </location>
</feature>